<keyword evidence="4" id="KW-0057">Aromatic amino acid biosynthesis</keyword>
<proteinExistence type="predicted"/>
<dbReference type="Proteomes" id="UP000540506">
    <property type="component" value="Unassembled WGS sequence"/>
</dbReference>
<dbReference type="RefSeq" id="WP_184933571.1">
    <property type="nucleotide sequence ID" value="NZ_JACHJV010000001.1"/>
</dbReference>
<dbReference type="InterPro" id="IPR005940">
    <property type="entry name" value="Anthranilate_Pribosyl_Tfrase"/>
</dbReference>
<evidence type="ECO:0000259" key="5">
    <source>
        <dbReference type="Pfam" id="PF00591"/>
    </source>
</evidence>
<feature type="domain" description="Glycosyl transferase family 3" evidence="5">
    <location>
        <begin position="75"/>
        <end position="322"/>
    </location>
</feature>
<gene>
    <name evidence="6" type="ORF">FHR34_000194</name>
</gene>
<dbReference type="InterPro" id="IPR035902">
    <property type="entry name" value="Nuc_phospho_transferase"/>
</dbReference>
<reference evidence="6 7" key="1">
    <citation type="submission" date="2020-08" db="EMBL/GenBank/DDBJ databases">
        <title>Sequencing the genomes of 1000 actinobacteria strains.</title>
        <authorList>
            <person name="Klenk H.-P."/>
        </authorList>
    </citation>
    <scope>NUCLEOTIDE SEQUENCE [LARGE SCALE GENOMIC DNA]</scope>
    <source>
        <strain evidence="6 7">DSM 41654</strain>
    </source>
</reference>
<keyword evidence="1 6" id="KW-0328">Glycosyltransferase</keyword>
<dbReference type="EC" id="2.4.2.18" evidence="6"/>
<organism evidence="6 7">
    <name type="scientific">Kitasatospora kifunensis</name>
    <name type="common">Streptomyces kifunensis</name>
    <dbReference type="NCBI Taxonomy" id="58351"/>
    <lineage>
        <taxon>Bacteria</taxon>
        <taxon>Bacillati</taxon>
        <taxon>Actinomycetota</taxon>
        <taxon>Actinomycetes</taxon>
        <taxon>Kitasatosporales</taxon>
        <taxon>Streptomycetaceae</taxon>
        <taxon>Kitasatospora</taxon>
    </lineage>
</organism>
<dbReference type="GO" id="GO:0004048">
    <property type="term" value="F:anthranilate phosphoribosyltransferase activity"/>
    <property type="evidence" value="ECO:0007669"/>
    <property type="project" value="UniProtKB-EC"/>
</dbReference>
<dbReference type="SUPFAM" id="SSF52418">
    <property type="entry name" value="Nucleoside phosphorylase/phosphoribosyltransferase catalytic domain"/>
    <property type="match status" value="1"/>
</dbReference>
<dbReference type="GO" id="GO:0005829">
    <property type="term" value="C:cytosol"/>
    <property type="evidence" value="ECO:0007669"/>
    <property type="project" value="TreeGrafter"/>
</dbReference>
<evidence type="ECO:0000313" key="6">
    <source>
        <dbReference type="EMBL" id="MBB4921201.1"/>
    </source>
</evidence>
<evidence type="ECO:0000256" key="3">
    <source>
        <dbReference type="ARBA" id="ARBA00022822"/>
    </source>
</evidence>
<keyword evidence="2 6" id="KW-0808">Transferase</keyword>
<dbReference type="PANTHER" id="PTHR43285">
    <property type="entry name" value="ANTHRANILATE PHOSPHORIBOSYLTRANSFERASE"/>
    <property type="match status" value="1"/>
</dbReference>
<sequence>MPDLLQTLIQRAAPVDRPTWSDFWERLHERRLREGEALAVLASLATRVPQASTMAAFLASLAERTGPLPARWPGTVNLVGTGGGPATFNLTTAAVLVAAATGVGIVKTGSRGYTSRHGSIDILEQLGIPIAGSYAECEEGLERHNLAFAGAFVYPPELTELARAVLPYGFKQVGRFVNLLGPLLAAVPVQAQLTGVSDPELFTPFTELVADRRIWLVRNELGVDELVSFTENTLWAEGVELLVGPDTLPLDRAALPADLGPAPVGLAPTEHLLALLGGHGPRAAVESIALNAAAAAVVSGLRSDWTKAYQVALDAVHAGAALELVARLRREAGAGG</sequence>
<evidence type="ECO:0000313" key="7">
    <source>
        <dbReference type="Proteomes" id="UP000540506"/>
    </source>
</evidence>
<dbReference type="Pfam" id="PF00591">
    <property type="entry name" value="Glycos_transf_3"/>
    <property type="match status" value="1"/>
</dbReference>
<evidence type="ECO:0000256" key="1">
    <source>
        <dbReference type="ARBA" id="ARBA00022676"/>
    </source>
</evidence>
<dbReference type="Gene3D" id="3.40.1030.10">
    <property type="entry name" value="Nucleoside phosphorylase/phosphoribosyltransferase catalytic domain"/>
    <property type="match status" value="1"/>
</dbReference>
<keyword evidence="7" id="KW-1185">Reference proteome</keyword>
<dbReference type="EMBL" id="JACHJV010000001">
    <property type="protein sequence ID" value="MBB4921201.1"/>
    <property type="molecule type" value="Genomic_DNA"/>
</dbReference>
<keyword evidence="3" id="KW-0028">Amino-acid biosynthesis</keyword>
<dbReference type="AlphaFoldDB" id="A0A7W7QWQ6"/>
<dbReference type="PANTHER" id="PTHR43285:SF2">
    <property type="entry name" value="ANTHRANILATE PHOSPHORIBOSYLTRANSFERASE"/>
    <property type="match status" value="1"/>
</dbReference>
<dbReference type="GO" id="GO:0000162">
    <property type="term" value="P:L-tryptophan biosynthetic process"/>
    <property type="evidence" value="ECO:0007669"/>
    <property type="project" value="UniProtKB-KW"/>
</dbReference>
<evidence type="ECO:0000256" key="2">
    <source>
        <dbReference type="ARBA" id="ARBA00022679"/>
    </source>
</evidence>
<dbReference type="InterPro" id="IPR000312">
    <property type="entry name" value="Glycosyl_Trfase_fam3"/>
</dbReference>
<keyword evidence="3" id="KW-0822">Tryptophan biosynthesis</keyword>
<accession>A0A7W7QWQ6</accession>
<evidence type="ECO:0000256" key="4">
    <source>
        <dbReference type="ARBA" id="ARBA00023141"/>
    </source>
</evidence>
<protein>
    <submittedName>
        <fullName evidence="6">Anthranilate phosphoribosyltransferase</fullName>
        <ecNumber evidence="6">2.4.2.18</ecNumber>
    </submittedName>
</protein>
<comment type="caution">
    <text evidence="6">The sequence shown here is derived from an EMBL/GenBank/DDBJ whole genome shotgun (WGS) entry which is preliminary data.</text>
</comment>
<name>A0A7W7QWQ6_KITKI</name>